<sequence>MKKTTIGMVLLCAILLGSCTKEAEMKNEALPQNTETTMDAFKPMTFEQTRALVGEVLGSDVAERIEPTSRYVRVFFPNVDRLLEEIRKEGLIYSSLPAPGIEITPVTVQEGRPEPVYTVLEGDAQLPDDVEYEVLAEFFAPGDPQSGLTPDEALTVEAAMNTTTRVATNWKPSGRVEYRDELTGEYYPIEGLRVVIFGYSSSMQMIQETVRTDTDGNFTATKTYAALPGTASIQWQDIKWSILSNSSSLASTGQVIDPNTMPRWNCIISSTKSVSYDYATAHLAAKYMNKNGYSVTGGTVQICCLDEAVPSGSDDRFLPDPYDATVMKVLVYCQDKTPLDIMATVLREMGKAVQWLKINAKNNDYIHYSRVITESWGEFTKWYFLDEYYKELDALYKLHVYDDLYSPWYPKPDDLNIQLWYYNPTKSPYDQCRTPMFIDLWDNCNQSELDENITTATAKYPVDAVNLKVNADISDLAAWSVSCKKVEAVEALSISTVPEQSNNIRTLMTLYKELESTL</sequence>
<reference evidence="2 3" key="1">
    <citation type="submission" date="2014-09" db="EMBL/GenBank/DDBJ databases">
        <title>Alistipes sp. 627, sp. nov., a novel member of the family Rikenellaceae isolated from human faeces.</title>
        <authorList>
            <person name="Shkoporov A.N."/>
            <person name="Chaplin A.V."/>
            <person name="Motuzova O.V."/>
            <person name="Kafarskaia L.I."/>
            <person name="Khokhlova E.V."/>
            <person name="Efimov B.A."/>
        </authorList>
    </citation>
    <scope>NUCLEOTIDE SEQUENCE [LARGE SCALE GENOMIC DNA]</scope>
    <source>
        <strain evidence="2 3">627</strain>
    </source>
</reference>
<evidence type="ECO:0000313" key="2">
    <source>
        <dbReference type="EMBL" id="KHE41318.1"/>
    </source>
</evidence>
<feature type="signal peptide" evidence="1">
    <location>
        <begin position="1"/>
        <end position="23"/>
    </location>
</feature>
<gene>
    <name evidence="2" type="ORF">LG35_08770</name>
</gene>
<name>A0ABR4YHA2_9BACT</name>
<accession>A0ABR4YHA2</accession>
<dbReference type="PROSITE" id="PS51257">
    <property type="entry name" value="PROKAR_LIPOPROTEIN"/>
    <property type="match status" value="1"/>
</dbReference>
<organism evidence="2 3">
    <name type="scientific">Alistipes inops</name>
    <dbReference type="NCBI Taxonomy" id="1501391"/>
    <lineage>
        <taxon>Bacteria</taxon>
        <taxon>Pseudomonadati</taxon>
        <taxon>Bacteroidota</taxon>
        <taxon>Bacteroidia</taxon>
        <taxon>Bacteroidales</taxon>
        <taxon>Rikenellaceae</taxon>
        <taxon>Alistipes</taxon>
    </lineage>
</organism>
<feature type="chain" id="PRO_5045798598" evidence="1">
    <location>
        <begin position="24"/>
        <end position="518"/>
    </location>
</feature>
<proteinExistence type="predicted"/>
<protein>
    <submittedName>
        <fullName evidence="2">Uncharacterized protein</fullName>
    </submittedName>
</protein>
<evidence type="ECO:0000313" key="3">
    <source>
        <dbReference type="Proteomes" id="UP000030889"/>
    </source>
</evidence>
<evidence type="ECO:0000256" key="1">
    <source>
        <dbReference type="SAM" id="SignalP"/>
    </source>
</evidence>
<keyword evidence="3" id="KW-1185">Reference proteome</keyword>
<dbReference type="EMBL" id="JRGF01000012">
    <property type="protein sequence ID" value="KHE41318.1"/>
    <property type="molecule type" value="Genomic_DNA"/>
</dbReference>
<keyword evidence="1" id="KW-0732">Signal</keyword>
<dbReference type="Proteomes" id="UP000030889">
    <property type="component" value="Unassembled WGS sequence"/>
</dbReference>
<comment type="caution">
    <text evidence="2">The sequence shown here is derived from an EMBL/GenBank/DDBJ whole genome shotgun (WGS) entry which is preliminary data.</text>
</comment>
<dbReference type="RefSeq" id="WP_035474021.1">
    <property type="nucleotide sequence ID" value="NZ_JRGF01000012.1"/>
</dbReference>